<dbReference type="Proteomes" id="UP001143856">
    <property type="component" value="Unassembled WGS sequence"/>
</dbReference>
<accession>A0ACC1NXW0</accession>
<dbReference type="EMBL" id="JAPDGR010001347">
    <property type="protein sequence ID" value="KAJ2983785.1"/>
    <property type="molecule type" value="Genomic_DNA"/>
</dbReference>
<gene>
    <name evidence="1" type="ORF">NUW58_g6190</name>
</gene>
<evidence type="ECO:0000313" key="1">
    <source>
        <dbReference type="EMBL" id="KAJ2983785.1"/>
    </source>
</evidence>
<proteinExistence type="predicted"/>
<organism evidence="1 2">
    <name type="scientific">Xylaria curta</name>
    <dbReference type="NCBI Taxonomy" id="42375"/>
    <lineage>
        <taxon>Eukaryota</taxon>
        <taxon>Fungi</taxon>
        <taxon>Dikarya</taxon>
        <taxon>Ascomycota</taxon>
        <taxon>Pezizomycotina</taxon>
        <taxon>Sordariomycetes</taxon>
        <taxon>Xylariomycetidae</taxon>
        <taxon>Xylariales</taxon>
        <taxon>Xylariaceae</taxon>
        <taxon>Xylaria</taxon>
    </lineage>
</organism>
<comment type="caution">
    <text evidence="1">The sequence shown here is derived from an EMBL/GenBank/DDBJ whole genome shotgun (WGS) entry which is preliminary data.</text>
</comment>
<reference evidence="1" key="1">
    <citation type="submission" date="2022-10" db="EMBL/GenBank/DDBJ databases">
        <title>Genome Sequence of Xylaria curta.</title>
        <authorList>
            <person name="Buettner E."/>
        </authorList>
    </citation>
    <scope>NUCLEOTIDE SEQUENCE</scope>
    <source>
        <strain evidence="1">Babe10</strain>
    </source>
</reference>
<protein>
    <submittedName>
        <fullName evidence="1">Uncharacterized protein</fullName>
    </submittedName>
</protein>
<keyword evidence="2" id="KW-1185">Reference proteome</keyword>
<evidence type="ECO:0000313" key="2">
    <source>
        <dbReference type="Proteomes" id="UP001143856"/>
    </source>
</evidence>
<name>A0ACC1NXW0_9PEZI</name>
<sequence>MAFQRTILGPAPRPTSPRFCVVCNDPTYQACPVCRSAYYCSAACRQSDRSIHTRLCKTFFDFESKHPPKTHFRAILFPCASRAQLIWLETRTGEEGHRRPDTSPWLSSGSEFSQRIEYDYVLDKPLLDAVYLTYGKDQTDSSKAPLNKCIRSHTATEATQYKWHGPVIAYAMQGNKNPTEYRDIDMKDFRHIINHFTLNGPQIELTIPPAPPEPTIKGIRINCIGDVAMFGKIHYEQIELLETDSIFTTASSSQIAARLELPLLTRFCVPHSL</sequence>